<evidence type="ECO:0000313" key="4">
    <source>
        <dbReference type="Proteomes" id="UP001139207"/>
    </source>
</evidence>
<gene>
    <name evidence="3" type="ORF">MUN33_03270</name>
</gene>
<dbReference type="InterPro" id="IPR021373">
    <property type="entry name" value="DUF2993"/>
</dbReference>
<dbReference type="Proteomes" id="UP001139207">
    <property type="component" value="Unassembled WGS sequence"/>
</dbReference>
<accession>A0A9X1WGH2</accession>
<evidence type="ECO:0000256" key="1">
    <source>
        <dbReference type="SAM" id="MobiDB-lite"/>
    </source>
</evidence>
<comment type="caution">
    <text evidence="3">The sequence shown here is derived from an EMBL/GenBank/DDBJ whole genome shotgun (WGS) entry which is preliminary data.</text>
</comment>
<proteinExistence type="predicted"/>
<reference evidence="3" key="1">
    <citation type="submission" date="2022-04" db="EMBL/GenBank/DDBJ databases">
        <title>Corynebacterium kalidii LD5P10.</title>
        <authorList>
            <person name="Sun J.Q."/>
        </authorList>
    </citation>
    <scope>NUCLEOTIDE SEQUENCE</scope>
    <source>
        <strain evidence="3">LD5P10</strain>
    </source>
</reference>
<feature type="transmembrane region" description="Helical" evidence="2">
    <location>
        <begin position="34"/>
        <end position="53"/>
    </location>
</feature>
<dbReference type="Pfam" id="PF11209">
    <property type="entry name" value="LmeA"/>
    <property type="match status" value="1"/>
</dbReference>
<dbReference type="EMBL" id="JALIEA010000011">
    <property type="protein sequence ID" value="MCJ7857738.1"/>
    <property type="molecule type" value="Genomic_DNA"/>
</dbReference>
<evidence type="ECO:0000256" key="2">
    <source>
        <dbReference type="SAM" id="Phobius"/>
    </source>
</evidence>
<organism evidence="3 4">
    <name type="scientific">Corynebacterium kalidii</name>
    <dbReference type="NCBI Taxonomy" id="2931982"/>
    <lineage>
        <taxon>Bacteria</taxon>
        <taxon>Bacillati</taxon>
        <taxon>Actinomycetota</taxon>
        <taxon>Actinomycetes</taxon>
        <taxon>Mycobacteriales</taxon>
        <taxon>Corynebacteriaceae</taxon>
        <taxon>Corynebacterium</taxon>
    </lineage>
</organism>
<evidence type="ECO:0000313" key="3">
    <source>
        <dbReference type="EMBL" id="MCJ7857738.1"/>
    </source>
</evidence>
<feature type="compositionally biased region" description="Polar residues" evidence="1">
    <location>
        <begin position="1"/>
        <end position="12"/>
    </location>
</feature>
<dbReference type="RefSeq" id="WP_244803493.1">
    <property type="nucleotide sequence ID" value="NZ_JALIEA010000011.1"/>
</dbReference>
<keyword evidence="2" id="KW-0472">Membrane</keyword>
<feature type="region of interest" description="Disordered" evidence="1">
    <location>
        <begin position="1"/>
        <end position="25"/>
    </location>
</feature>
<sequence length="299" mass="31450">MSTSNNTGQSAAPQGWGAHTRQGGTDAGRKRSGLWWKILLTLVVIVALLAAAAEFGVRTYAKNTVVDEIRSSAQKNGTELTEDPSVSFGASPLLLGLVQGKIPSFNATIPSTLDVSYEDSDKSRPVVTGQPEMTIDAKDMAADAEDPTAGEITVDTTLPPEFLLAEIQSSQAEAPDTGGGLLEGLIEVTGVQMNTGENTMDLEITGGLATLSMTPVVEGGTLNFRVENLRILGMDLPESTVRSLTDSLQQTVNDLEGLQIQKADITEGGLRVQLHGTDVSLDEVSSSTSSFSEGPQQNS</sequence>
<keyword evidence="2" id="KW-0812">Transmembrane</keyword>
<dbReference type="AlphaFoldDB" id="A0A9X1WGH2"/>
<name>A0A9X1WGH2_9CORY</name>
<keyword evidence="2" id="KW-1133">Transmembrane helix</keyword>
<protein>
    <submittedName>
        <fullName evidence="3">DUF2993 domain-containing protein</fullName>
    </submittedName>
</protein>
<keyword evidence="4" id="KW-1185">Reference proteome</keyword>